<dbReference type="PRINTS" id="PR00038">
    <property type="entry name" value="HTHLUXR"/>
</dbReference>
<dbReference type="Pfam" id="PF00196">
    <property type="entry name" value="GerE"/>
    <property type="match status" value="1"/>
</dbReference>
<comment type="caution">
    <text evidence="5">The sequence shown here is derived from an EMBL/GenBank/DDBJ whole genome shotgun (WGS) entry which is preliminary data.</text>
</comment>
<keyword evidence="2" id="KW-0238">DNA-binding</keyword>
<dbReference type="Proteomes" id="UP001589870">
    <property type="component" value="Unassembled WGS sequence"/>
</dbReference>
<dbReference type="PANTHER" id="PTHR44688:SF16">
    <property type="entry name" value="DNA-BINDING TRANSCRIPTIONAL ACTIVATOR DEVR_DOSR"/>
    <property type="match status" value="1"/>
</dbReference>
<dbReference type="InterPro" id="IPR036388">
    <property type="entry name" value="WH-like_DNA-bd_sf"/>
</dbReference>
<evidence type="ECO:0000313" key="6">
    <source>
        <dbReference type="Proteomes" id="UP001589870"/>
    </source>
</evidence>
<keyword evidence="6" id="KW-1185">Reference proteome</keyword>
<dbReference type="SMART" id="SM00421">
    <property type="entry name" value="HTH_LUXR"/>
    <property type="match status" value="1"/>
</dbReference>
<dbReference type="PANTHER" id="PTHR44688">
    <property type="entry name" value="DNA-BINDING TRANSCRIPTIONAL ACTIVATOR DEVR_DOSR"/>
    <property type="match status" value="1"/>
</dbReference>
<dbReference type="CDD" id="cd06170">
    <property type="entry name" value="LuxR_C_like"/>
    <property type="match status" value="1"/>
</dbReference>
<reference evidence="5 6" key="1">
    <citation type="submission" date="2024-09" db="EMBL/GenBank/DDBJ databases">
        <authorList>
            <person name="Sun Q."/>
            <person name="Mori K."/>
        </authorList>
    </citation>
    <scope>NUCLEOTIDE SEQUENCE [LARGE SCALE GENOMIC DNA]</scope>
    <source>
        <strain evidence="5 6">TBRC 1851</strain>
    </source>
</reference>
<keyword evidence="1" id="KW-0805">Transcription regulation</keyword>
<name>A0ABV6UBF0_9ACTN</name>
<dbReference type="InterPro" id="IPR016032">
    <property type="entry name" value="Sig_transdc_resp-reg_C-effctor"/>
</dbReference>
<dbReference type="SUPFAM" id="SSF46894">
    <property type="entry name" value="C-terminal effector domain of the bipartite response regulators"/>
    <property type="match status" value="1"/>
</dbReference>
<organism evidence="5 6">
    <name type="scientific">Sphaerimonospora cavernae</name>
    <dbReference type="NCBI Taxonomy" id="1740611"/>
    <lineage>
        <taxon>Bacteria</taxon>
        <taxon>Bacillati</taxon>
        <taxon>Actinomycetota</taxon>
        <taxon>Actinomycetes</taxon>
        <taxon>Streptosporangiales</taxon>
        <taxon>Streptosporangiaceae</taxon>
        <taxon>Sphaerimonospora</taxon>
    </lineage>
</organism>
<sequence>MSDDSLSEFDVESALARVTALSERERDVLRLLAYGLTDRQIAERLSISQRTARAHTANILSKLRVTGRIQAALVGFTVHRGSEIANWLTRLGGTANSQAASG</sequence>
<dbReference type="PROSITE" id="PS50043">
    <property type="entry name" value="HTH_LUXR_2"/>
    <property type="match status" value="1"/>
</dbReference>
<feature type="domain" description="HTH luxR-type" evidence="4">
    <location>
        <begin position="14"/>
        <end position="79"/>
    </location>
</feature>
<accession>A0ABV6UBF0</accession>
<dbReference type="Gene3D" id="1.10.10.10">
    <property type="entry name" value="Winged helix-like DNA-binding domain superfamily/Winged helix DNA-binding domain"/>
    <property type="match status" value="1"/>
</dbReference>
<keyword evidence="3" id="KW-0804">Transcription</keyword>
<dbReference type="InterPro" id="IPR000792">
    <property type="entry name" value="Tscrpt_reg_LuxR_C"/>
</dbReference>
<protein>
    <submittedName>
        <fullName evidence="5">Response regulator transcription factor</fullName>
    </submittedName>
</protein>
<evidence type="ECO:0000256" key="1">
    <source>
        <dbReference type="ARBA" id="ARBA00023015"/>
    </source>
</evidence>
<gene>
    <name evidence="5" type="ORF">ACFHYQ_24675</name>
</gene>
<proteinExistence type="predicted"/>
<evidence type="ECO:0000256" key="2">
    <source>
        <dbReference type="ARBA" id="ARBA00023125"/>
    </source>
</evidence>
<evidence type="ECO:0000259" key="4">
    <source>
        <dbReference type="PROSITE" id="PS50043"/>
    </source>
</evidence>
<evidence type="ECO:0000313" key="5">
    <source>
        <dbReference type="EMBL" id="MFC0865493.1"/>
    </source>
</evidence>
<evidence type="ECO:0000256" key="3">
    <source>
        <dbReference type="ARBA" id="ARBA00023163"/>
    </source>
</evidence>
<dbReference type="RefSeq" id="WP_394303511.1">
    <property type="nucleotide sequence ID" value="NZ_JBHMQT010000055.1"/>
</dbReference>
<dbReference type="EMBL" id="JBHMQT010000055">
    <property type="protein sequence ID" value="MFC0865493.1"/>
    <property type="molecule type" value="Genomic_DNA"/>
</dbReference>